<feature type="compositionally biased region" description="Low complexity" evidence="5">
    <location>
        <begin position="207"/>
        <end position="225"/>
    </location>
</feature>
<evidence type="ECO:0000313" key="7">
    <source>
        <dbReference type="EMBL" id="KAF9471660.1"/>
    </source>
</evidence>
<dbReference type="EMBL" id="MU155644">
    <property type="protein sequence ID" value="KAF9471660.1"/>
    <property type="molecule type" value="Genomic_DNA"/>
</dbReference>
<evidence type="ECO:0000256" key="2">
    <source>
        <dbReference type="ARBA" id="ARBA00022771"/>
    </source>
</evidence>
<keyword evidence="2 4" id="KW-0863">Zinc-finger</keyword>
<evidence type="ECO:0000256" key="4">
    <source>
        <dbReference type="PROSITE-ProRule" id="PRU00042"/>
    </source>
</evidence>
<feature type="region of interest" description="Disordered" evidence="5">
    <location>
        <begin position="204"/>
        <end position="278"/>
    </location>
</feature>
<organism evidence="7 8">
    <name type="scientific">Pholiota conissans</name>
    <dbReference type="NCBI Taxonomy" id="109636"/>
    <lineage>
        <taxon>Eukaryota</taxon>
        <taxon>Fungi</taxon>
        <taxon>Dikarya</taxon>
        <taxon>Basidiomycota</taxon>
        <taxon>Agaricomycotina</taxon>
        <taxon>Agaricomycetes</taxon>
        <taxon>Agaricomycetidae</taxon>
        <taxon>Agaricales</taxon>
        <taxon>Agaricineae</taxon>
        <taxon>Strophariaceae</taxon>
        <taxon>Pholiota</taxon>
    </lineage>
</organism>
<dbReference type="GO" id="GO:0008270">
    <property type="term" value="F:zinc ion binding"/>
    <property type="evidence" value="ECO:0007669"/>
    <property type="project" value="UniProtKB-KW"/>
</dbReference>
<gene>
    <name evidence="7" type="ORF">BDN70DRAFT_551018</name>
</gene>
<protein>
    <recommendedName>
        <fullName evidence="6">C2H2-type domain-containing protein</fullName>
    </recommendedName>
</protein>
<dbReference type="GO" id="GO:0000981">
    <property type="term" value="F:DNA-binding transcription factor activity, RNA polymerase II-specific"/>
    <property type="evidence" value="ECO:0007669"/>
    <property type="project" value="TreeGrafter"/>
</dbReference>
<dbReference type="PANTHER" id="PTHR23235">
    <property type="entry name" value="KRUEPPEL-LIKE TRANSCRIPTION FACTOR"/>
    <property type="match status" value="1"/>
</dbReference>
<dbReference type="InterPro" id="IPR036236">
    <property type="entry name" value="Znf_C2H2_sf"/>
</dbReference>
<name>A0A9P5YN48_9AGAR</name>
<sequence length="338" mass="37183">MRNLTPTLLKCSTRVAVHPPPPQRQVSLVLTNLSSRRMNTRTLLYQRTTKPARCCHLGSRTIILPAPAVPPYADRQPIAVNRELEHYNSANLYLPRNWANSPLDNVQHAPFNDPGTAYDSPSSINIDELSRQPQQIDVGCDVGPGDFAMAFSSMGPSAEQMDYNMGNPSYNEISPTGQYEQAFWQEPHQSMGNFPMCMDVQEATEQSIGSGHSKAHGSSKSSRATSRTRSKRQRSDSPSAGSSSAQSSSPSGPSTGTRHTQRRQVVGSDATRRAGEKRRRAPATFVCDICGSVFTRNHNRQNHIRTHNGEAGAQCTICNKFLAKTSLSRHMKKCRGTS</sequence>
<dbReference type="PROSITE" id="PS50157">
    <property type="entry name" value="ZINC_FINGER_C2H2_2"/>
    <property type="match status" value="1"/>
</dbReference>
<feature type="compositionally biased region" description="Low complexity" evidence="5">
    <location>
        <begin position="236"/>
        <end position="254"/>
    </location>
</feature>
<evidence type="ECO:0000256" key="3">
    <source>
        <dbReference type="ARBA" id="ARBA00022833"/>
    </source>
</evidence>
<dbReference type="Pfam" id="PF00096">
    <property type="entry name" value="zf-C2H2"/>
    <property type="match status" value="1"/>
</dbReference>
<dbReference type="InterPro" id="IPR013087">
    <property type="entry name" value="Znf_C2H2_type"/>
</dbReference>
<evidence type="ECO:0000256" key="1">
    <source>
        <dbReference type="ARBA" id="ARBA00022723"/>
    </source>
</evidence>
<proteinExistence type="predicted"/>
<dbReference type="Gene3D" id="3.30.160.60">
    <property type="entry name" value="Classic Zinc Finger"/>
    <property type="match status" value="1"/>
</dbReference>
<evidence type="ECO:0000313" key="8">
    <source>
        <dbReference type="Proteomes" id="UP000807469"/>
    </source>
</evidence>
<dbReference type="AlphaFoldDB" id="A0A9P5YN48"/>
<dbReference type="GO" id="GO:0000978">
    <property type="term" value="F:RNA polymerase II cis-regulatory region sequence-specific DNA binding"/>
    <property type="evidence" value="ECO:0007669"/>
    <property type="project" value="TreeGrafter"/>
</dbReference>
<dbReference type="PROSITE" id="PS00028">
    <property type="entry name" value="ZINC_FINGER_C2H2_1"/>
    <property type="match status" value="1"/>
</dbReference>
<evidence type="ECO:0000256" key="5">
    <source>
        <dbReference type="SAM" id="MobiDB-lite"/>
    </source>
</evidence>
<comment type="caution">
    <text evidence="7">The sequence shown here is derived from an EMBL/GenBank/DDBJ whole genome shotgun (WGS) entry which is preliminary data.</text>
</comment>
<dbReference type="PANTHER" id="PTHR23235:SF120">
    <property type="entry name" value="KRUPPEL-LIKE FACTOR 15"/>
    <property type="match status" value="1"/>
</dbReference>
<keyword evidence="1" id="KW-0479">Metal-binding</keyword>
<keyword evidence="8" id="KW-1185">Reference proteome</keyword>
<accession>A0A9P5YN48</accession>
<feature type="domain" description="C2H2-type" evidence="6">
    <location>
        <begin position="285"/>
        <end position="312"/>
    </location>
</feature>
<dbReference type="OrthoDB" id="3437960at2759"/>
<keyword evidence="3" id="KW-0862">Zinc</keyword>
<dbReference type="SUPFAM" id="SSF57667">
    <property type="entry name" value="beta-beta-alpha zinc fingers"/>
    <property type="match status" value="1"/>
</dbReference>
<reference evidence="7" key="1">
    <citation type="submission" date="2020-11" db="EMBL/GenBank/DDBJ databases">
        <authorList>
            <consortium name="DOE Joint Genome Institute"/>
            <person name="Ahrendt S."/>
            <person name="Riley R."/>
            <person name="Andreopoulos W."/>
            <person name="Labutti K."/>
            <person name="Pangilinan J."/>
            <person name="Ruiz-Duenas F.J."/>
            <person name="Barrasa J.M."/>
            <person name="Sanchez-Garcia M."/>
            <person name="Camarero S."/>
            <person name="Miyauchi S."/>
            <person name="Serrano A."/>
            <person name="Linde D."/>
            <person name="Babiker R."/>
            <person name="Drula E."/>
            <person name="Ayuso-Fernandez I."/>
            <person name="Pacheco R."/>
            <person name="Padilla G."/>
            <person name="Ferreira P."/>
            <person name="Barriuso J."/>
            <person name="Kellner H."/>
            <person name="Castanera R."/>
            <person name="Alfaro M."/>
            <person name="Ramirez L."/>
            <person name="Pisabarro A.G."/>
            <person name="Kuo A."/>
            <person name="Tritt A."/>
            <person name="Lipzen A."/>
            <person name="He G."/>
            <person name="Yan M."/>
            <person name="Ng V."/>
            <person name="Cullen D."/>
            <person name="Martin F."/>
            <person name="Rosso M.-N."/>
            <person name="Henrissat B."/>
            <person name="Hibbett D."/>
            <person name="Martinez A.T."/>
            <person name="Grigoriev I.V."/>
        </authorList>
    </citation>
    <scope>NUCLEOTIDE SEQUENCE</scope>
    <source>
        <strain evidence="7">CIRM-BRFM 674</strain>
    </source>
</reference>
<evidence type="ECO:0000259" key="6">
    <source>
        <dbReference type="PROSITE" id="PS50157"/>
    </source>
</evidence>
<dbReference type="Proteomes" id="UP000807469">
    <property type="component" value="Unassembled WGS sequence"/>
</dbReference>